<dbReference type="Proteomes" id="UP001320706">
    <property type="component" value="Unassembled WGS sequence"/>
</dbReference>
<evidence type="ECO:0000313" key="1">
    <source>
        <dbReference type="EMBL" id="KAK8216708.1"/>
    </source>
</evidence>
<dbReference type="EMBL" id="JAMKPW020000007">
    <property type="protein sequence ID" value="KAK8216708.1"/>
    <property type="molecule type" value="Genomic_DNA"/>
</dbReference>
<evidence type="ECO:0000313" key="2">
    <source>
        <dbReference type="Proteomes" id="UP001320706"/>
    </source>
</evidence>
<accession>A0ACC3SK47</accession>
<gene>
    <name evidence="1" type="ORF">M8818_001671</name>
</gene>
<sequence length="180" mass="20408">MEKGRGKGSGRLSSQTISTVNSCFTRIQTILNNTLNCRHHGGTLRNRACGNSVQEPPSLTSIQLIFGNNYHESFLVKKVLQSFYGVGPMFSRNIMARFSIHETARVGSLGDKQINNIAGELSQLKIENDLRRELRQNIQRLRDMGTYRGRRHAMGLPVRGQRTRSQINTARKLNRVERRG</sequence>
<reference evidence="1" key="1">
    <citation type="submission" date="2024-02" db="EMBL/GenBank/DDBJ databases">
        <title>Metagenome Assembled Genome of Zalaria obscura JY119.</title>
        <authorList>
            <person name="Vighnesh L."/>
            <person name="Jagadeeshwari U."/>
            <person name="Venkata Ramana C."/>
            <person name="Sasikala C."/>
        </authorList>
    </citation>
    <scope>NUCLEOTIDE SEQUENCE</scope>
    <source>
        <strain evidence="1">JY119</strain>
    </source>
</reference>
<keyword evidence="2" id="KW-1185">Reference proteome</keyword>
<comment type="caution">
    <text evidence="1">The sequence shown here is derived from an EMBL/GenBank/DDBJ whole genome shotgun (WGS) entry which is preliminary data.</text>
</comment>
<organism evidence="1 2">
    <name type="scientific">Zalaria obscura</name>
    <dbReference type="NCBI Taxonomy" id="2024903"/>
    <lineage>
        <taxon>Eukaryota</taxon>
        <taxon>Fungi</taxon>
        <taxon>Dikarya</taxon>
        <taxon>Ascomycota</taxon>
        <taxon>Pezizomycotina</taxon>
        <taxon>Dothideomycetes</taxon>
        <taxon>Dothideomycetidae</taxon>
        <taxon>Dothideales</taxon>
        <taxon>Zalariaceae</taxon>
        <taxon>Zalaria</taxon>
    </lineage>
</organism>
<name>A0ACC3SK47_9PEZI</name>
<proteinExistence type="predicted"/>
<protein>
    <submittedName>
        <fullName evidence="1">Uncharacterized protein</fullName>
    </submittedName>
</protein>